<gene>
    <name evidence="8" type="ORF">EVEC_LOCUS7908</name>
</gene>
<dbReference type="PROSITE" id="PS50905">
    <property type="entry name" value="FERRITIN_LIKE"/>
    <property type="match status" value="1"/>
</dbReference>
<accession>A0A0N4VCW5</accession>
<dbReference type="EC" id="1.16.3.1" evidence="6"/>
<evidence type="ECO:0000256" key="2">
    <source>
        <dbReference type="ARBA" id="ARBA00022434"/>
    </source>
</evidence>
<protein>
    <recommendedName>
        <fullName evidence="6">Ferritin</fullName>
        <ecNumber evidence="6">1.16.3.1</ecNumber>
    </recommendedName>
</protein>
<keyword evidence="9" id="KW-1185">Reference proteome</keyword>
<feature type="binding site" evidence="5">
    <location>
        <position position="27"/>
    </location>
    <ligand>
        <name>Fe cation</name>
        <dbReference type="ChEBI" id="CHEBI:24875"/>
        <label>1</label>
    </ligand>
</feature>
<evidence type="ECO:0000313" key="9">
    <source>
        <dbReference type="Proteomes" id="UP000274131"/>
    </source>
</evidence>
<dbReference type="EMBL" id="UXUI01009155">
    <property type="protein sequence ID" value="VDD93157.1"/>
    <property type="molecule type" value="Genomic_DNA"/>
</dbReference>
<dbReference type="GO" id="GO:0008198">
    <property type="term" value="F:ferrous iron binding"/>
    <property type="evidence" value="ECO:0007669"/>
    <property type="project" value="TreeGrafter"/>
</dbReference>
<evidence type="ECO:0000313" key="10">
    <source>
        <dbReference type="WBParaSite" id="EVEC_0000842401-mRNA-1"/>
    </source>
</evidence>
<dbReference type="PANTHER" id="PTHR11431:SF75">
    <property type="entry name" value="FERRITIN"/>
    <property type="match status" value="1"/>
</dbReference>
<dbReference type="Proteomes" id="UP000274131">
    <property type="component" value="Unassembled WGS sequence"/>
</dbReference>
<dbReference type="STRING" id="51028.A0A0N4VCW5"/>
<dbReference type="Gene3D" id="1.20.1260.10">
    <property type="match status" value="1"/>
</dbReference>
<dbReference type="OrthoDB" id="186462at2759"/>
<reference evidence="8 9" key="2">
    <citation type="submission" date="2018-10" db="EMBL/GenBank/DDBJ databases">
        <authorList>
            <consortium name="Pathogen Informatics"/>
        </authorList>
    </citation>
    <scope>NUCLEOTIDE SEQUENCE [LARGE SCALE GENOMIC DNA]</scope>
</reference>
<dbReference type="InterPro" id="IPR009040">
    <property type="entry name" value="Ferritin-like_diiron"/>
</dbReference>
<comment type="catalytic activity">
    <reaction evidence="6">
        <text>4 Fe(2+) + O2 + 4 H(+) = 4 Fe(3+) + 2 H2O</text>
        <dbReference type="Rhea" id="RHEA:11148"/>
        <dbReference type="ChEBI" id="CHEBI:15377"/>
        <dbReference type="ChEBI" id="CHEBI:15378"/>
        <dbReference type="ChEBI" id="CHEBI:15379"/>
        <dbReference type="ChEBI" id="CHEBI:29033"/>
        <dbReference type="ChEBI" id="CHEBI:29034"/>
        <dbReference type="EC" id="1.16.3.1"/>
    </reaction>
</comment>
<dbReference type="SUPFAM" id="SSF47240">
    <property type="entry name" value="Ferritin-like"/>
    <property type="match status" value="1"/>
</dbReference>
<dbReference type="WBParaSite" id="EVEC_0000842401-mRNA-1">
    <property type="protein sequence ID" value="EVEC_0000842401-mRNA-1"/>
    <property type="gene ID" value="EVEC_0000842401"/>
</dbReference>
<proteinExistence type="inferred from homology"/>
<dbReference type="GO" id="GO:0008199">
    <property type="term" value="F:ferric iron binding"/>
    <property type="evidence" value="ECO:0007669"/>
    <property type="project" value="InterPro"/>
</dbReference>
<feature type="binding site" evidence="5">
    <location>
        <position position="65"/>
    </location>
    <ligand>
        <name>Fe cation</name>
        <dbReference type="ChEBI" id="CHEBI:24875"/>
        <label>1</label>
    </ligand>
</feature>
<evidence type="ECO:0000256" key="5">
    <source>
        <dbReference type="PIRSR" id="PIRSR601519-1"/>
    </source>
</evidence>
<dbReference type="AlphaFoldDB" id="A0A0N4VCW5"/>
<dbReference type="InterPro" id="IPR012347">
    <property type="entry name" value="Ferritin-like"/>
</dbReference>
<feature type="binding site" evidence="5">
    <location>
        <position position="107"/>
    </location>
    <ligand>
        <name>Fe cation</name>
        <dbReference type="ChEBI" id="CHEBI:24875"/>
        <label>1</label>
    </ligand>
</feature>
<feature type="domain" description="Ferritin-like diiron" evidence="7">
    <location>
        <begin position="10"/>
        <end position="159"/>
    </location>
</feature>
<dbReference type="InterPro" id="IPR008331">
    <property type="entry name" value="Ferritin_DPS_dom"/>
</dbReference>
<dbReference type="GO" id="GO:0004322">
    <property type="term" value="F:ferroxidase activity"/>
    <property type="evidence" value="ECO:0007669"/>
    <property type="project" value="UniProtKB-EC"/>
</dbReference>
<comment type="function">
    <text evidence="6">Stores iron in a soluble, non-toxic, readily available form. Important for iron homeostasis. Iron is taken up in the ferrous form and deposited as ferric hydroxides after oxidation.</text>
</comment>
<dbReference type="GO" id="GO:0005737">
    <property type="term" value="C:cytoplasm"/>
    <property type="evidence" value="ECO:0007669"/>
    <property type="project" value="TreeGrafter"/>
</dbReference>
<dbReference type="PANTHER" id="PTHR11431">
    <property type="entry name" value="FERRITIN"/>
    <property type="match status" value="1"/>
</dbReference>
<keyword evidence="4 5" id="KW-0408">Iron</keyword>
<organism evidence="10">
    <name type="scientific">Enterobius vermicularis</name>
    <name type="common">Human pinworm</name>
    <dbReference type="NCBI Taxonomy" id="51028"/>
    <lineage>
        <taxon>Eukaryota</taxon>
        <taxon>Metazoa</taxon>
        <taxon>Ecdysozoa</taxon>
        <taxon>Nematoda</taxon>
        <taxon>Chromadorea</taxon>
        <taxon>Rhabditida</taxon>
        <taxon>Spirurina</taxon>
        <taxon>Oxyuridomorpha</taxon>
        <taxon>Oxyuroidea</taxon>
        <taxon>Oxyuridae</taxon>
        <taxon>Enterobius</taxon>
    </lineage>
</organism>
<reference evidence="10" key="1">
    <citation type="submission" date="2017-02" db="UniProtKB">
        <authorList>
            <consortium name="WormBaseParasite"/>
        </authorList>
    </citation>
    <scope>IDENTIFICATION</scope>
</reference>
<dbReference type="GO" id="GO:0006826">
    <property type="term" value="P:iron ion transport"/>
    <property type="evidence" value="ECO:0007669"/>
    <property type="project" value="InterPro"/>
</dbReference>
<sequence>MSGAQSLSRQNYSAEVEAAVNKQINAEFCSSYVYLSMATYFSRSEVCLPHISKWMKKQSDEEREHALMLVQFQTLRGGRVQFEAIRKPEREEWGSALEAFKAALVLEKQINESLLALHAVGEKQKDPHLCGFIEEKFLRSQVKSIDEISRYVSILTRAGTGLEIYNSDPEVIAKG</sequence>
<dbReference type="InterPro" id="IPR009078">
    <property type="entry name" value="Ferritin-like_SF"/>
</dbReference>
<keyword evidence="3 5" id="KW-0479">Metal-binding</keyword>
<dbReference type="CDD" id="cd01056">
    <property type="entry name" value="Euk_Ferritin"/>
    <property type="match status" value="1"/>
</dbReference>
<dbReference type="Pfam" id="PF00210">
    <property type="entry name" value="Ferritin"/>
    <property type="match status" value="1"/>
</dbReference>
<feature type="binding site" evidence="5">
    <location>
        <position position="62"/>
    </location>
    <ligand>
        <name>Fe cation</name>
        <dbReference type="ChEBI" id="CHEBI:24875"/>
        <label>1</label>
    </ligand>
</feature>
<evidence type="ECO:0000256" key="6">
    <source>
        <dbReference type="RuleBase" id="RU361145"/>
    </source>
</evidence>
<name>A0A0N4VCW5_ENTVE</name>
<keyword evidence="2 6" id="KW-0409">Iron storage</keyword>
<keyword evidence="6" id="KW-0560">Oxidoreductase</keyword>
<evidence type="ECO:0000256" key="3">
    <source>
        <dbReference type="ARBA" id="ARBA00022723"/>
    </source>
</evidence>
<dbReference type="FunFam" id="1.20.1260.10:FF:000002">
    <property type="entry name" value="Ferritin, mitochondrial"/>
    <property type="match status" value="1"/>
</dbReference>
<evidence type="ECO:0000313" key="8">
    <source>
        <dbReference type="EMBL" id="VDD93157.1"/>
    </source>
</evidence>
<evidence type="ECO:0000256" key="4">
    <source>
        <dbReference type="ARBA" id="ARBA00023004"/>
    </source>
</evidence>
<evidence type="ECO:0000256" key="1">
    <source>
        <dbReference type="ARBA" id="ARBA00007513"/>
    </source>
</evidence>
<dbReference type="GO" id="GO:0006879">
    <property type="term" value="P:intracellular iron ion homeostasis"/>
    <property type="evidence" value="ECO:0007669"/>
    <property type="project" value="UniProtKB-KW"/>
</dbReference>
<evidence type="ECO:0000259" key="7">
    <source>
        <dbReference type="PROSITE" id="PS50905"/>
    </source>
</evidence>
<dbReference type="InterPro" id="IPR001519">
    <property type="entry name" value="Ferritin"/>
</dbReference>
<comment type="similarity">
    <text evidence="1 6">Belongs to the ferritin family.</text>
</comment>
<feature type="binding site" evidence="5">
    <location>
        <position position="141"/>
    </location>
    <ligand>
        <name>Fe cation</name>
        <dbReference type="ChEBI" id="CHEBI:24875"/>
        <label>1</label>
    </ligand>
</feature>